<dbReference type="Pfam" id="PF00135">
    <property type="entry name" value="COesterase"/>
    <property type="match status" value="1"/>
</dbReference>
<dbReference type="PANTHER" id="PTHR43903">
    <property type="entry name" value="NEUROLIGIN"/>
    <property type="match status" value="1"/>
</dbReference>
<dbReference type="InterPro" id="IPR029058">
    <property type="entry name" value="AB_hydrolase_fold"/>
</dbReference>
<reference evidence="4" key="1">
    <citation type="submission" date="2022-01" db="UniProtKB">
        <authorList>
            <consortium name="EnsemblMetazoa"/>
        </authorList>
    </citation>
    <scope>IDENTIFICATION</scope>
</reference>
<dbReference type="OMA" id="DDKGQTT"/>
<feature type="domain" description="Carboxylesterase type B" evidence="3">
    <location>
        <begin position="1"/>
        <end position="88"/>
    </location>
</feature>
<evidence type="ECO:0000256" key="1">
    <source>
        <dbReference type="ARBA" id="ARBA00005964"/>
    </source>
</evidence>
<evidence type="ECO:0000313" key="4">
    <source>
        <dbReference type="EnsemblMetazoa" id="XP_024083868.1"/>
    </source>
</evidence>
<comment type="similarity">
    <text evidence="1">Belongs to the type-B carboxylesterase/lipase family.</text>
</comment>
<dbReference type="KEGG" id="clec:112127332"/>
<organism evidence="4 5">
    <name type="scientific">Cimex lectularius</name>
    <name type="common">Bed bug</name>
    <name type="synonym">Acanthia lectularia</name>
    <dbReference type="NCBI Taxonomy" id="79782"/>
    <lineage>
        <taxon>Eukaryota</taxon>
        <taxon>Metazoa</taxon>
        <taxon>Ecdysozoa</taxon>
        <taxon>Arthropoda</taxon>
        <taxon>Hexapoda</taxon>
        <taxon>Insecta</taxon>
        <taxon>Pterygota</taxon>
        <taxon>Neoptera</taxon>
        <taxon>Paraneoptera</taxon>
        <taxon>Hemiptera</taxon>
        <taxon>Heteroptera</taxon>
        <taxon>Panheteroptera</taxon>
        <taxon>Cimicomorpha</taxon>
        <taxon>Cimicidae</taxon>
        <taxon>Cimex</taxon>
    </lineage>
</organism>
<dbReference type="EnsemblMetazoa" id="XM_024228100.1">
    <property type="protein sequence ID" value="XP_024083868.1"/>
    <property type="gene ID" value="LOC112127332"/>
</dbReference>
<name>A0A8I6SK27_CIMLE</name>
<dbReference type="RefSeq" id="XP_024083868.1">
    <property type="nucleotide sequence ID" value="XM_024228100.1"/>
</dbReference>
<dbReference type="InterPro" id="IPR002018">
    <property type="entry name" value="CarbesteraseB"/>
</dbReference>
<evidence type="ECO:0000259" key="3">
    <source>
        <dbReference type="Pfam" id="PF00135"/>
    </source>
</evidence>
<sequence length="106" mass="12292">MHGEETYYVFGEPLNATKGYSEADKKLSKEMMKYWANFARTGDPNKDDKGQTTSVTWPKYDTTQKKYLKLAEKLEEGSKYREDQCTFWKTLGQHVSTNELDTSTSK</sequence>
<dbReference type="GeneID" id="112127332"/>
<evidence type="ECO:0000256" key="2">
    <source>
        <dbReference type="ARBA" id="ARBA00023180"/>
    </source>
</evidence>
<accession>A0A8I6SK27</accession>
<dbReference type="SUPFAM" id="SSF53474">
    <property type="entry name" value="alpha/beta-Hydrolases"/>
    <property type="match status" value="1"/>
</dbReference>
<dbReference type="AlphaFoldDB" id="A0A8I6SK27"/>
<dbReference type="OrthoDB" id="9000293at2759"/>
<dbReference type="Proteomes" id="UP000494040">
    <property type="component" value="Unassembled WGS sequence"/>
</dbReference>
<protein>
    <recommendedName>
        <fullName evidence="3">Carboxylesterase type B domain-containing protein</fullName>
    </recommendedName>
</protein>
<dbReference type="InterPro" id="IPR051093">
    <property type="entry name" value="Neuroligin/BSAL"/>
</dbReference>
<keyword evidence="5" id="KW-1185">Reference proteome</keyword>
<proteinExistence type="inferred from homology"/>
<dbReference type="Gene3D" id="3.40.50.1820">
    <property type="entry name" value="alpha/beta hydrolase"/>
    <property type="match status" value="1"/>
</dbReference>
<evidence type="ECO:0000313" key="5">
    <source>
        <dbReference type="Proteomes" id="UP000494040"/>
    </source>
</evidence>
<keyword evidence="2" id="KW-0325">Glycoprotein</keyword>